<dbReference type="Pfam" id="PF03061">
    <property type="entry name" value="4HBT"/>
    <property type="match status" value="1"/>
</dbReference>
<keyword evidence="2 3" id="KW-0378">Hydrolase</keyword>
<feature type="domain" description="HotDog ACOT-type" evidence="4">
    <location>
        <begin position="1"/>
        <end position="110"/>
    </location>
</feature>
<dbReference type="RefSeq" id="WP_307259513.1">
    <property type="nucleotide sequence ID" value="NZ_JAUSVL010000001.1"/>
</dbReference>
<comment type="similarity">
    <text evidence="1">Belongs to the acyl coenzyme A hydrolase family.</text>
</comment>
<dbReference type="GO" id="GO:0009062">
    <property type="term" value="P:fatty acid catabolic process"/>
    <property type="evidence" value="ECO:0007669"/>
    <property type="project" value="TreeGrafter"/>
</dbReference>
<evidence type="ECO:0000256" key="2">
    <source>
        <dbReference type="ARBA" id="ARBA00022801"/>
    </source>
</evidence>
<gene>
    <name evidence="5" type="ORF">J3R75_000330</name>
</gene>
<dbReference type="GO" id="GO:0005829">
    <property type="term" value="C:cytosol"/>
    <property type="evidence" value="ECO:0007669"/>
    <property type="project" value="TreeGrafter"/>
</dbReference>
<evidence type="ECO:0000313" key="5">
    <source>
        <dbReference type="EMBL" id="MDQ0288223.1"/>
    </source>
</evidence>
<keyword evidence="6" id="KW-1185">Reference proteome</keyword>
<dbReference type="SUPFAM" id="SSF54637">
    <property type="entry name" value="Thioesterase/thiol ester dehydrase-isomerase"/>
    <property type="match status" value="1"/>
</dbReference>
<evidence type="ECO:0000256" key="1">
    <source>
        <dbReference type="ARBA" id="ARBA00010458"/>
    </source>
</evidence>
<dbReference type="InterPro" id="IPR006683">
    <property type="entry name" value="Thioestr_dom"/>
</dbReference>
<dbReference type="CDD" id="cd03442">
    <property type="entry name" value="BFIT_BACH"/>
    <property type="match status" value="1"/>
</dbReference>
<accession>A0AAE4AMU0</accession>
<organism evidence="5 6">
    <name type="scientific">Oligosphaera ethanolica</name>
    <dbReference type="NCBI Taxonomy" id="760260"/>
    <lineage>
        <taxon>Bacteria</taxon>
        <taxon>Pseudomonadati</taxon>
        <taxon>Lentisphaerota</taxon>
        <taxon>Oligosphaeria</taxon>
        <taxon>Oligosphaerales</taxon>
        <taxon>Oligosphaeraceae</taxon>
        <taxon>Oligosphaera</taxon>
    </lineage>
</organism>
<dbReference type="GO" id="GO:0006637">
    <property type="term" value="P:acyl-CoA metabolic process"/>
    <property type="evidence" value="ECO:0007669"/>
    <property type="project" value="TreeGrafter"/>
</dbReference>
<proteinExistence type="inferred from homology"/>
<dbReference type="PANTHER" id="PTHR11049">
    <property type="entry name" value="ACYL COENZYME A THIOESTER HYDROLASE"/>
    <property type="match status" value="1"/>
</dbReference>
<dbReference type="InterPro" id="IPR040170">
    <property type="entry name" value="Cytosol_ACT"/>
</dbReference>
<protein>
    <submittedName>
        <fullName evidence="5">Acyl-CoA hydrolase</fullName>
    </submittedName>
</protein>
<dbReference type="GO" id="GO:0052816">
    <property type="term" value="F:long-chain fatty acyl-CoA hydrolase activity"/>
    <property type="evidence" value="ECO:0007669"/>
    <property type="project" value="TreeGrafter"/>
</dbReference>
<evidence type="ECO:0000313" key="6">
    <source>
        <dbReference type="Proteomes" id="UP001238163"/>
    </source>
</evidence>
<sequence length="124" mass="14214">MDFYTIVRPEHLNQYGYLFGGNMLKWVDEYAYIAALREFPSCRFVTRAMDTASFTQSVNNGALLAFHINRAHMGNTSVTYKVDVHARNLQEHDWYDVFNIAVTMVAIDRNGHKQALPEPIDVNG</sequence>
<dbReference type="InterPro" id="IPR033120">
    <property type="entry name" value="HOTDOG_ACOT"/>
</dbReference>
<dbReference type="AlphaFoldDB" id="A0AAE4AMU0"/>
<comment type="caution">
    <text evidence="5">The sequence shown here is derived from an EMBL/GenBank/DDBJ whole genome shotgun (WGS) entry which is preliminary data.</text>
</comment>
<evidence type="ECO:0000259" key="4">
    <source>
        <dbReference type="PROSITE" id="PS51770"/>
    </source>
</evidence>
<dbReference type="PANTHER" id="PTHR11049:SF31">
    <property type="entry name" value="HOTDOG ACOT-TYPE DOMAIN-CONTAINING PROTEIN"/>
    <property type="match status" value="1"/>
</dbReference>
<reference evidence="5" key="1">
    <citation type="submission" date="2023-07" db="EMBL/GenBank/DDBJ databases">
        <title>Genomic Encyclopedia of Type Strains, Phase IV (KMG-IV): sequencing the most valuable type-strain genomes for metagenomic binning, comparative biology and taxonomic classification.</title>
        <authorList>
            <person name="Goeker M."/>
        </authorList>
    </citation>
    <scope>NUCLEOTIDE SEQUENCE</scope>
    <source>
        <strain evidence="5">DSM 24202</strain>
    </source>
</reference>
<dbReference type="PROSITE" id="PS51770">
    <property type="entry name" value="HOTDOG_ACOT"/>
    <property type="match status" value="1"/>
</dbReference>
<dbReference type="Proteomes" id="UP001238163">
    <property type="component" value="Unassembled WGS sequence"/>
</dbReference>
<evidence type="ECO:0000256" key="3">
    <source>
        <dbReference type="PROSITE-ProRule" id="PRU01106"/>
    </source>
</evidence>
<dbReference type="InterPro" id="IPR029069">
    <property type="entry name" value="HotDog_dom_sf"/>
</dbReference>
<dbReference type="EMBL" id="JAUSVL010000001">
    <property type="protein sequence ID" value="MDQ0288223.1"/>
    <property type="molecule type" value="Genomic_DNA"/>
</dbReference>
<dbReference type="Gene3D" id="3.10.129.10">
    <property type="entry name" value="Hotdog Thioesterase"/>
    <property type="match status" value="1"/>
</dbReference>
<name>A0AAE4AMU0_9BACT</name>